<reference evidence="1 2" key="1">
    <citation type="submission" date="2013-11" db="EMBL/GenBank/DDBJ databases">
        <title>The Genome Sequence of Fusobacterium sp. 7_1.</title>
        <authorList>
            <consortium name="The Broad Institute Genome Sequencing Platform"/>
            <person name="Earl A."/>
            <person name="Ward D."/>
            <person name="Feldgarden M."/>
            <person name="Gevers D."/>
            <person name="Strauss J."/>
            <person name="Ambrose C.E."/>
            <person name="Allen-Vercoe E."/>
            <person name="Walker B."/>
            <person name="Young S.K."/>
            <person name="Zeng Q."/>
            <person name="Gargeya S."/>
            <person name="Fitzgerald M."/>
            <person name="Haas B."/>
            <person name="Abouelleil A."/>
            <person name="Alvarado L."/>
            <person name="Arachchi H.M."/>
            <person name="Berlin A.M."/>
            <person name="Chapman S.B."/>
            <person name="Goldberg J."/>
            <person name="Griggs A."/>
            <person name="Gujja S."/>
            <person name="Hansen M."/>
            <person name="Howarth C."/>
            <person name="Imamovic A."/>
            <person name="Larimer J."/>
            <person name="McCowen C."/>
            <person name="Montmayeur A."/>
            <person name="Murphy C."/>
            <person name="Neiman D."/>
            <person name="Pearson M."/>
            <person name="Priest M."/>
            <person name="Roberts A."/>
            <person name="Saif S."/>
            <person name="Shea T."/>
            <person name="Sisk P."/>
            <person name="Sykes S."/>
            <person name="Wortman J."/>
            <person name="Nusbaum C."/>
            <person name="Birren B."/>
        </authorList>
    </citation>
    <scope>NUCLEOTIDE SEQUENCE [LARGE SCALE GENOMIC DNA]</scope>
    <source>
        <strain evidence="1 2">7_1</strain>
    </source>
</reference>
<dbReference type="Proteomes" id="UP000002799">
    <property type="component" value="Chromosome"/>
</dbReference>
<dbReference type="EMBL" id="CP007062">
    <property type="protein sequence ID" value="AHH93322.1"/>
    <property type="molecule type" value="Genomic_DNA"/>
</dbReference>
<protein>
    <submittedName>
        <fullName evidence="1">Uncharacterized protein</fullName>
    </submittedName>
</protein>
<accession>A0A140STM1</accession>
<dbReference type="KEGG" id="fne:FSDG_02430"/>
<evidence type="ECO:0000313" key="2">
    <source>
        <dbReference type="Proteomes" id="UP000002799"/>
    </source>
</evidence>
<evidence type="ECO:0000313" key="1">
    <source>
        <dbReference type="EMBL" id="AHH93322.1"/>
    </source>
</evidence>
<organism evidence="1 2">
    <name type="scientific">Fusobacterium animalis 7_1</name>
    <dbReference type="NCBI Taxonomy" id="457405"/>
    <lineage>
        <taxon>Bacteria</taxon>
        <taxon>Fusobacteriati</taxon>
        <taxon>Fusobacteriota</taxon>
        <taxon>Fusobacteriia</taxon>
        <taxon>Fusobacteriales</taxon>
        <taxon>Fusobacteriaceae</taxon>
        <taxon>Fusobacterium</taxon>
    </lineage>
</organism>
<dbReference type="HOGENOM" id="CLU_3389609_0_0_0"/>
<dbReference type="AlphaFoldDB" id="A0A140STM1"/>
<sequence length="32" mass="3969">MKIKFMNKKYDDILMEIPLDNFNESYQKMLVK</sequence>
<gene>
    <name evidence="1" type="ORF">FSDG_02430</name>
</gene>
<proteinExistence type="predicted"/>
<name>A0A140STM1_9FUSO</name>